<feature type="binding site" evidence="5">
    <location>
        <position position="105"/>
    </location>
    <ligand>
        <name>S-adenosyl-L-methionine</name>
        <dbReference type="ChEBI" id="CHEBI:59789"/>
    </ligand>
</feature>
<feature type="binding site" evidence="5">
    <location>
        <begin position="124"/>
        <end position="129"/>
    </location>
    <ligand>
        <name>S-adenosyl-L-methionine</name>
        <dbReference type="ChEBI" id="CHEBI:59789"/>
    </ligand>
</feature>
<dbReference type="Gene3D" id="3.40.1280.10">
    <property type="match status" value="1"/>
</dbReference>
<keyword evidence="1 5" id="KW-0489">Methyltransferase</keyword>
<keyword evidence="3 5" id="KW-0949">S-adenosyl-L-methionine</keyword>
<dbReference type="InterPro" id="IPR029026">
    <property type="entry name" value="tRNA_m1G_MTases_N"/>
</dbReference>
<accession>A0A653AFC7</accession>
<dbReference type="InterPro" id="IPR003742">
    <property type="entry name" value="RlmH-like"/>
</dbReference>
<dbReference type="AlphaFoldDB" id="A0A653AFC7"/>
<dbReference type="Pfam" id="PF02590">
    <property type="entry name" value="SPOUT_MTase"/>
    <property type="match status" value="1"/>
</dbReference>
<comment type="subcellular location">
    <subcellularLocation>
        <location evidence="5">Cytoplasm</location>
    </subcellularLocation>
</comment>
<evidence type="ECO:0000313" key="6">
    <source>
        <dbReference type="EMBL" id="VBB46746.1"/>
    </source>
</evidence>
<evidence type="ECO:0000256" key="5">
    <source>
        <dbReference type="HAMAP-Rule" id="MF_00658"/>
    </source>
</evidence>
<name>A0A653AFC7_9BACT</name>
<protein>
    <recommendedName>
        <fullName evidence="5">Ribosomal RNA large subunit methyltransferase H</fullName>
        <ecNumber evidence="5">2.1.1.177</ecNumber>
    </recommendedName>
    <alternativeName>
        <fullName evidence="5">23S rRNA (pseudouridine1915-N3)-methyltransferase</fullName>
    </alternativeName>
    <alternativeName>
        <fullName evidence="5">23S rRNA m3Psi1915 methyltransferase</fullName>
    </alternativeName>
    <alternativeName>
        <fullName evidence="5">rRNA (pseudouridine-N3-)-methyltransferase RlmH</fullName>
    </alternativeName>
</protein>
<dbReference type="SUPFAM" id="SSF75217">
    <property type="entry name" value="alpha/beta knot"/>
    <property type="match status" value="1"/>
</dbReference>
<comment type="function">
    <text evidence="5">Specifically methylates the pseudouridine at position 1915 (m3Psi1915) in 23S rRNA.</text>
</comment>
<evidence type="ECO:0000256" key="3">
    <source>
        <dbReference type="ARBA" id="ARBA00022691"/>
    </source>
</evidence>
<organism evidence="6">
    <name type="scientific">uncultured Paludibacter sp</name>
    <dbReference type="NCBI Taxonomy" id="497635"/>
    <lineage>
        <taxon>Bacteria</taxon>
        <taxon>Pseudomonadati</taxon>
        <taxon>Bacteroidota</taxon>
        <taxon>Bacteroidia</taxon>
        <taxon>Bacteroidales</taxon>
        <taxon>Paludibacteraceae</taxon>
        <taxon>Paludibacter</taxon>
        <taxon>environmental samples</taxon>
    </lineage>
</organism>
<evidence type="ECO:0000256" key="1">
    <source>
        <dbReference type="ARBA" id="ARBA00022603"/>
    </source>
</evidence>
<dbReference type="EMBL" id="UPXZ01000036">
    <property type="protein sequence ID" value="VBB46746.1"/>
    <property type="molecule type" value="Genomic_DNA"/>
</dbReference>
<dbReference type="HAMAP" id="MF_00658">
    <property type="entry name" value="23SrRNA_methyltr_H"/>
    <property type="match status" value="1"/>
</dbReference>
<proteinExistence type="inferred from homology"/>
<dbReference type="GO" id="GO:0005737">
    <property type="term" value="C:cytoplasm"/>
    <property type="evidence" value="ECO:0007669"/>
    <property type="project" value="UniProtKB-SubCell"/>
</dbReference>
<dbReference type="InterPro" id="IPR029028">
    <property type="entry name" value="Alpha/beta_knot_MTases"/>
</dbReference>
<gene>
    <name evidence="5 6" type="primary">rlmH</name>
    <name evidence="6" type="ORF">TRIP_D410009</name>
</gene>
<dbReference type="CDD" id="cd18081">
    <property type="entry name" value="RlmH-like"/>
    <property type="match status" value="1"/>
</dbReference>
<comment type="catalytic activity">
    <reaction evidence="5">
        <text>pseudouridine(1915) in 23S rRNA + S-adenosyl-L-methionine = N(3)-methylpseudouridine(1915) in 23S rRNA + S-adenosyl-L-homocysteine + H(+)</text>
        <dbReference type="Rhea" id="RHEA:42752"/>
        <dbReference type="Rhea" id="RHEA-COMP:10221"/>
        <dbReference type="Rhea" id="RHEA-COMP:10222"/>
        <dbReference type="ChEBI" id="CHEBI:15378"/>
        <dbReference type="ChEBI" id="CHEBI:57856"/>
        <dbReference type="ChEBI" id="CHEBI:59789"/>
        <dbReference type="ChEBI" id="CHEBI:65314"/>
        <dbReference type="ChEBI" id="CHEBI:74486"/>
        <dbReference type="EC" id="2.1.1.177"/>
    </reaction>
</comment>
<dbReference type="EC" id="2.1.1.177" evidence="5"/>
<reference evidence="6" key="1">
    <citation type="submission" date="2018-07" db="EMBL/GenBank/DDBJ databases">
        <authorList>
            <consortium name="Genoscope - CEA"/>
            <person name="William W."/>
        </authorList>
    </citation>
    <scope>NUCLEOTIDE SEQUENCE</scope>
    <source>
        <strain evidence="6">IK1</strain>
    </source>
</reference>
<keyword evidence="2 5" id="KW-0808">Transferase</keyword>
<dbReference type="PANTHER" id="PTHR33603">
    <property type="entry name" value="METHYLTRANSFERASE"/>
    <property type="match status" value="1"/>
</dbReference>
<evidence type="ECO:0000256" key="4">
    <source>
        <dbReference type="ARBA" id="ARBA00038303"/>
    </source>
</evidence>
<feature type="binding site" evidence="5">
    <location>
        <position position="73"/>
    </location>
    <ligand>
        <name>S-adenosyl-L-methionine</name>
        <dbReference type="ChEBI" id="CHEBI:59789"/>
    </ligand>
</feature>
<keyword evidence="5" id="KW-0963">Cytoplasm</keyword>
<dbReference type="PANTHER" id="PTHR33603:SF1">
    <property type="entry name" value="RIBOSOMAL RNA LARGE SUBUNIT METHYLTRANSFERASE H"/>
    <property type="match status" value="1"/>
</dbReference>
<dbReference type="PIRSF" id="PIRSF004505">
    <property type="entry name" value="MT_bac"/>
    <property type="match status" value="1"/>
</dbReference>
<dbReference type="NCBIfam" id="NF000990">
    <property type="entry name" value="PRK00103.2-4"/>
    <property type="match status" value="1"/>
</dbReference>
<keyword evidence="5" id="KW-0698">rRNA processing</keyword>
<sequence>MKIKLLMIGKTTDANLHKLIENYQKRLSHYLSFEITVIPDIKNAKNLTLDQQKEKEAELLLSKIETQEEVILLDERGKQFSSVQFSNFISDKMLYSGKNVTFVIGGAYGFSEKVYSRANSLLSISAMTFSHQMIRLLFVEQLYRAMTIIKGEPYHHE</sequence>
<evidence type="ECO:0000256" key="2">
    <source>
        <dbReference type="ARBA" id="ARBA00022679"/>
    </source>
</evidence>
<dbReference type="GO" id="GO:0070038">
    <property type="term" value="F:rRNA (pseudouridine-N3-)-methyltransferase activity"/>
    <property type="evidence" value="ECO:0007669"/>
    <property type="project" value="UniProtKB-UniRule"/>
</dbReference>
<comment type="subunit">
    <text evidence="5">Homodimer.</text>
</comment>
<comment type="similarity">
    <text evidence="4 5">Belongs to the RNA methyltransferase RlmH family.</text>
</comment>